<reference evidence="3" key="1">
    <citation type="submission" date="2021-06" db="EMBL/GenBank/DDBJ databases">
        <title>Parelaphostrongylus tenuis whole genome reference sequence.</title>
        <authorList>
            <person name="Garwood T.J."/>
            <person name="Larsen P.A."/>
            <person name="Fountain-Jones N.M."/>
            <person name="Garbe J.R."/>
            <person name="Macchietto M.G."/>
            <person name="Kania S.A."/>
            <person name="Gerhold R.W."/>
            <person name="Richards J.E."/>
            <person name="Wolf T.M."/>
        </authorList>
    </citation>
    <scope>NUCLEOTIDE SEQUENCE</scope>
    <source>
        <strain evidence="3">MNPRO001-30</strain>
        <tissue evidence="3">Meninges</tissue>
    </source>
</reference>
<dbReference type="AlphaFoldDB" id="A0AAD5QGR8"/>
<proteinExistence type="predicted"/>
<dbReference type="Proteomes" id="UP001196413">
    <property type="component" value="Unassembled WGS sequence"/>
</dbReference>
<keyword evidence="4" id="KW-1185">Reference proteome</keyword>
<sequence length="184" mass="20786">MPYKKSTELCKLRVSLEQIMQSFLSYRRLRRRVGVTEQAEGSTVSEEVPFSIKEIRIEDDENENTGVADSVPDADHEEENEAMSYMEQLLLAEHLQLLNDDQMGTVVDIILKHDGLTIPDDENDSISIAFRDLKPITLREIATYVDSVLSSSPTSGNDDSKTKKARRRVTAPVESLSRPEKEVC</sequence>
<evidence type="ECO:0000313" key="4">
    <source>
        <dbReference type="Proteomes" id="UP001196413"/>
    </source>
</evidence>
<gene>
    <name evidence="3" type="ORF">KIN20_004242</name>
</gene>
<dbReference type="InterPro" id="IPR027353">
    <property type="entry name" value="NET_dom"/>
</dbReference>
<protein>
    <recommendedName>
        <fullName evidence="2">NET domain-containing protein</fullName>
    </recommendedName>
</protein>
<evidence type="ECO:0000259" key="2">
    <source>
        <dbReference type="PROSITE" id="PS51525"/>
    </source>
</evidence>
<dbReference type="Gene3D" id="1.20.1270.220">
    <property type="match status" value="1"/>
</dbReference>
<dbReference type="EMBL" id="JAHQIW010000569">
    <property type="protein sequence ID" value="KAJ1348849.1"/>
    <property type="molecule type" value="Genomic_DNA"/>
</dbReference>
<evidence type="ECO:0000313" key="3">
    <source>
        <dbReference type="EMBL" id="KAJ1348849.1"/>
    </source>
</evidence>
<organism evidence="3 4">
    <name type="scientific">Parelaphostrongylus tenuis</name>
    <name type="common">Meningeal worm</name>
    <dbReference type="NCBI Taxonomy" id="148309"/>
    <lineage>
        <taxon>Eukaryota</taxon>
        <taxon>Metazoa</taxon>
        <taxon>Ecdysozoa</taxon>
        <taxon>Nematoda</taxon>
        <taxon>Chromadorea</taxon>
        <taxon>Rhabditida</taxon>
        <taxon>Rhabditina</taxon>
        <taxon>Rhabditomorpha</taxon>
        <taxon>Strongyloidea</taxon>
        <taxon>Metastrongylidae</taxon>
        <taxon>Parelaphostrongylus</taxon>
    </lineage>
</organism>
<dbReference type="PROSITE" id="PS51525">
    <property type="entry name" value="NET"/>
    <property type="match status" value="1"/>
</dbReference>
<feature type="domain" description="NET" evidence="2">
    <location>
        <begin position="73"/>
        <end position="156"/>
    </location>
</feature>
<comment type="caution">
    <text evidence="3">The sequence shown here is derived from an EMBL/GenBank/DDBJ whole genome shotgun (WGS) entry which is preliminary data.</text>
</comment>
<dbReference type="InterPro" id="IPR038336">
    <property type="entry name" value="NET_sf"/>
</dbReference>
<accession>A0AAD5QGR8</accession>
<dbReference type="Pfam" id="PF17035">
    <property type="entry name" value="BET"/>
    <property type="match status" value="1"/>
</dbReference>
<feature type="region of interest" description="Disordered" evidence="1">
    <location>
        <begin position="149"/>
        <end position="184"/>
    </location>
</feature>
<evidence type="ECO:0000256" key="1">
    <source>
        <dbReference type="SAM" id="MobiDB-lite"/>
    </source>
</evidence>
<name>A0AAD5QGR8_PARTN</name>